<dbReference type="InterPro" id="IPR006680">
    <property type="entry name" value="Amidohydro-rel"/>
</dbReference>
<dbReference type="KEGG" id="halu:HUG12_00700"/>
<keyword evidence="7" id="KW-1185">Reference proteome</keyword>
<dbReference type="EMBL" id="CP058579">
    <property type="protein sequence ID" value="QLG60349.1"/>
    <property type="molecule type" value="Genomic_DNA"/>
</dbReference>
<evidence type="ECO:0000256" key="3">
    <source>
        <dbReference type="ARBA" id="ARBA00022801"/>
    </source>
</evidence>
<reference evidence="6 7" key="1">
    <citation type="submission" date="2020-06" db="EMBL/GenBank/DDBJ databases">
        <title>NJ-3-1, isolated from saline soil.</title>
        <authorList>
            <person name="Cui H.L."/>
            <person name="Shi X."/>
        </authorList>
    </citation>
    <scope>NUCLEOTIDE SEQUENCE [LARGE SCALE GENOMIC DNA]</scope>
    <source>
        <strain evidence="6 7">NJ-3-1</strain>
    </source>
</reference>
<comment type="similarity">
    <text evidence="2">Belongs to the metallo-dependent hydrolases superfamily. Hydantoinase/dihydropyrimidinase family.</text>
</comment>
<dbReference type="SUPFAM" id="SSF51338">
    <property type="entry name" value="Composite domain of metallo-dependent hydrolases"/>
    <property type="match status" value="1"/>
</dbReference>
<keyword evidence="4" id="KW-0665">Pyrimidine biosynthesis</keyword>
<dbReference type="PANTHER" id="PTHR11647">
    <property type="entry name" value="HYDRANTOINASE/DIHYDROPYRIMIDINASE FAMILY MEMBER"/>
    <property type="match status" value="1"/>
</dbReference>
<evidence type="ECO:0000313" key="7">
    <source>
        <dbReference type="Proteomes" id="UP000509626"/>
    </source>
</evidence>
<sequence length="341" mass="36753">MVNMVIEHGTVVTPVYEARMDVGVTDGTVTQLAAPGTLGERANETIDATDRYVFPGFLDSHVHAKLELGAFTTGDKFDDLTGAAAIGGTTTIVPFAIPDPDETPLDALDRRQREAAGDAYVDYAFHGCVTDATPETLREVPELIARGAASVKTFMVYEDRLRLDDGELRRVMGTVADANGMLLVHAENNEIIASLVAERTVDGPAEFEIHPETHPAVSETAAMWTVAELVAETDCPTLLVHASTAGARNVLEAATTRGLPLVAETCPHYLALTEDRYEDPDGERYVCSPPLRASAHRGALWELLADGHLSMVNSDHCGYTTRQKAEFRDDVTQIPNGLPGV</sequence>
<dbReference type="Proteomes" id="UP000509626">
    <property type="component" value="Chromosome"/>
</dbReference>
<dbReference type="PANTHER" id="PTHR11647:SF1">
    <property type="entry name" value="COLLAPSIN RESPONSE MEDIATOR PROTEIN"/>
    <property type="match status" value="1"/>
</dbReference>
<evidence type="ECO:0000256" key="4">
    <source>
        <dbReference type="ARBA" id="ARBA00022975"/>
    </source>
</evidence>
<dbReference type="GO" id="GO:0016812">
    <property type="term" value="F:hydrolase activity, acting on carbon-nitrogen (but not peptide) bonds, in cyclic amides"/>
    <property type="evidence" value="ECO:0007669"/>
    <property type="project" value="TreeGrafter"/>
</dbReference>
<dbReference type="GO" id="GO:0005829">
    <property type="term" value="C:cytosol"/>
    <property type="evidence" value="ECO:0007669"/>
    <property type="project" value="TreeGrafter"/>
</dbReference>
<organism evidence="6 7">
    <name type="scientific">Halorarum salinum</name>
    <dbReference type="NCBI Taxonomy" id="2743089"/>
    <lineage>
        <taxon>Archaea</taxon>
        <taxon>Methanobacteriati</taxon>
        <taxon>Methanobacteriota</taxon>
        <taxon>Stenosarchaea group</taxon>
        <taxon>Halobacteria</taxon>
        <taxon>Halobacteriales</taxon>
        <taxon>Haloferacaceae</taxon>
        <taxon>Halorarum</taxon>
    </lineage>
</organism>
<keyword evidence="3 6" id="KW-0378">Hydrolase</keyword>
<dbReference type="Gene3D" id="3.20.20.140">
    <property type="entry name" value="Metal-dependent hydrolases"/>
    <property type="match status" value="1"/>
</dbReference>
<dbReference type="AlphaFoldDB" id="A0A7D5L8S9"/>
<name>A0A7D5L8S9_9EURY</name>
<gene>
    <name evidence="6" type="ORF">HUG12_00700</name>
</gene>
<proteinExistence type="inferred from homology"/>
<evidence type="ECO:0000256" key="1">
    <source>
        <dbReference type="ARBA" id="ARBA00001947"/>
    </source>
</evidence>
<comment type="cofactor">
    <cofactor evidence="1">
        <name>Zn(2+)</name>
        <dbReference type="ChEBI" id="CHEBI:29105"/>
    </cofactor>
</comment>
<dbReference type="FunFam" id="3.20.20.140:FF:000174">
    <property type="entry name" value="Dihydropyrimidinase-related protein 2"/>
    <property type="match status" value="1"/>
</dbReference>
<evidence type="ECO:0000313" key="6">
    <source>
        <dbReference type="EMBL" id="QLG60349.1"/>
    </source>
</evidence>
<dbReference type="GO" id="GO:0006221">
    <property type="term" value="P:pyrimidine nucleotide biosynthetic process"/>
    <property type="evidence" value="ECO:0007669"/>
    <property type="project" value="UniProtKB-KW"/>
</dbReference>
<dbReference type="SUPFAM" id="SSF51556">
    <property type="entry name" value="Metallo-dependent hydrolases"/>
    <property type="match status" value="1"/>
</dbReference>
<dbReference type="Pfam" id="PF01979">
    <property type="entry name" value="Amidohydro_1"/>
    <property type="match status" value="1"/>
</dbReference>
<dbReference type="InterPro" id="IPR050378">
    <property type="entry name" value="Metallo-dep_Hydrolases_sf"/>
</dbReference>
<dbReference type="OrthoDB" id="8791at2157"/>
<dbReference type="InterPro" id="IPR011059">
    <property type="entry name" value="Metal-dep_hydrolase_composite"/>
</dbReference>
<protein>
    <submittedName>
        <fullName evidence="6">Amidohydrolase family protein</fullName>
    </submittedName>
</protein>
<dbReference type="Gene3D" id="2.30.40.10">
    <property type="entry name" value="Urease, subunit C, domain 1"/>
    <property type="match status" value="1"/>
</dbReference>
<evidence type="ECO:0000259" key="5">
    <source>
        <dbReference type="Pfam" id="PF01979"/>
    </source>
</evidence>
<dbReference type="InterPro" id="IPR032466">
    <property type="entry name" value="Metal_Hydrolase"/>
</dbReference>
<evidence type="ECO:0000256" key="2">
    <source>
        <dbReference type="ARBA" id="ARBA00008829"/>
    </source>
</evidence>
<accession>A0A7D5L8S9</accession>
<feature type="domain" description="Amidohydrolase-related" evidence="5">
    <location>
        <begin position="52"/>
        <end position="319"/>
    </location>
</feature>